<comment type="pathway">
    <text evidence="3 14">Glycan metabolism; cellulose degradation.</text>
</comment>
<sequence length="795" mass="86927">MKLFALWLVVILQVRAVWSQNQSSYLEHFWSYGRSEPVYPSPDIEGWGNWIVAYTKAKALVHQMTNEEKNNLTYGYNSMTIGCSGISGGVPRLGFPGICLQDAENGVRGTDMVNAYASGLHIGASWNKELAYTRASYLGAEFKRKGINVALGPVAGPIGRVVRGGRNWEGFSNDPYLSGALTGVSVRGLQTSVIACIKHLIANEQETYRMPPMFLPGSFNQSVSSNVDDKTMHELYLWPFQDAVKAGVGSAMCSYQRINNSYACQNSKVMNGLLKGELGFQGFVVSDWGAQHTGIASAAAGLDLAMPSSSYWSNGTLSLSVKNGSLAQTRLDDMATRIIAAWYRYAPLEDPGHGLPTSLLLPHRLVDARDPRSKQTLLQSAVEGHVLVKNINNALPLRNPKFLSLFGYDGVAIRQFTGTWMGLDNSLSYPDGTPVDYIKIAHIITSSADPNSHLPGVALNGTLISGGGSGSNTPAYIDAPFDAFQRQAYEDGTFLSWDFSRVNPQVNPASEACIVFINEQSSEGSDRPDLADPYSDELVVSVANQCNNTMVVIHNAGIRLVDNWIDNDNITAVVFAHVPGQDSGRALVDVMYGKQSPSGRLPYTVARKASDYGSLLNPEVSSGNQNIYYPQSNFTEGAYIDYKAFELQGITPRYEFGYGLTYTSFAYSQLAIQRDPEVNIEYLPPGSTIEEGGLPSLWDVIARISCNVTNTGAVAAAEMAQLYVGVPGGPKKVLRGFVKQSLEPGQWKEFKFELTRRDLSTWDVTKQNWILQRGGYPIYIGKSVLSIQLVDTLRL</sequence>
<comment type="subcellular location">
    <subcellularLocation>
        <location evidence="2">Secreted</location>
    </subcellularLocation>
</comment>
<dbReference type="Pfam" id="PF01915">
    <property type="entry name" value="Glyco_hydro_3_C"/>
    <property type="match status" value="1"/>
</dbReference>
<evidence type="ECO:0000256" key="13">
    <source>
        <dbReference type="ARBA" id="ARBA00024983"/>
    </source>
</evidence>
<evidence type="ECO:0000259" key="16">
    <source>
        <dbReference type="SMART" id="SM01217"/>
    </source>
</evidence>
<evidence type="ECO:0000256" key="4">
    <source>
        <dbReference type="ARBA" id="ARBA00005336"/>
    </source>
</evidence>
<proteinExistence type="inferred from homology"/>
<evidence type="ECO:0000256" key="14">
    <source>
        <dbReference type="RuleBase" id="RU361161"/>
    </source>
</evidence>
<reference evidence="17 18" key="1">
    <citation type="submission" date="2015-04" db="EMBL/GenBank/DDBJ databases">
        <authorList>
            <person name="Syromyatnikov M.Y."/>
            <person name="Popov V.N."/>
        </authorList>
    </citation>
    <scope>NUCLEOTIDE SEQUENCE [LARGE SCALE GENOMIC DNA]</scope>
    <source>
        <strain evidence="17">WF-38-12</strain>
    </source>
</reference>
<comment type="similarity">
    <text evidence="4 14">Belongs to the glycosyl hydrolase 3 family.</text>
</comment>
<evidence type="ECO:0000256" key="9">
    <source>
        <dbReference type="ARBA" id="ARBA00023180"/>
    </source>
</evidence>
<dbReference type="PRINTS" id="PR00133">
    <property type="entry name" value="GLHYDRLASE3"/>
</dbReference>
<evidence type="ECO:0000256" key="12">
    <source>
        <dbReference type="ARBA" id="ARBA00023326"/>
    </source>
</evidence>
<organism evidence="17 18">
    <name type="scientific">Talaromyces islandicus</name>
    <name type="common">Penicillium islandicum</name>
    <dbReference type="NCBI Taxonomy" id="28573"/>
    <lineage>
        <taxon>Eukaryota</taxon>
        <taxon>Fungi</taxon>
        <taxon>Dikarya</taxon>
        <taxon>Ascomycota</taxon>
        <taxon>Pezizomycotina</taxon>
        <taxon>Eurotiomycetes</taxon>
        <taxon>Eurotiomycetidae</taxon>
        <taxon>Eurotiales</taxon>
        <taxon>Trichocomaceae</taxon>
        <taxon>Talaromyces</taxon>
        <taxon>Talaromyces sect. Islandici</taxon>
    </lineage>
</organism>
<dbReference type="InterPro" id="IPR050288">
    <property type="entry name" value="Cellulose_deg_GH3"/>
</dbReference>
<feature type="domain" description="Fibronectin type III-like" evidence="16">
    <location>
        <begin position="718"/>
        <end position="784"/>
    </location>
</feature>
<feature type="chain" id="PRO_5006711576" description="beta-glucosidase" evidence="15">
    <location>
        <begin position="20"/>
        <end position="795"/>
    </location>
</feature>
<evidence type="ECO:0000256" key="1">
    <source>
        <dbReference type="ARBA" id="ARBA00000448"/>
    </source>
</evidence>
<accession>A0A0U1M675</accession>
<dbReference type="SMART" id="SM01217">
    <property type="entry name" value="Fn3_like"/>
    <property type="match status" value="1"/>
</dbReference>
<dbReference type="Pfam" id="PF00933">
    <property type="entry name" value="Glyco_hydro_3"/>
    <property type="match status" value="1"/>
</dbReference>
<dbReference type="GO" id="GO:0030245">
    <property type="term" value="P:cellulose catabolic process"/>
    <property type="evidence" value="ECO:0007669"/>
    <property type="project" value="UniProtKB-UniPathway"/>
</dbReference>
<comment type="function">
    <text evidence="13">Beta-glucosidases are one of a number of cellulolytic enzymes involved in the degradation of cellulosic biomass. Catalyzes the last step releasing glucose from the inhibitory cellobiose.</text>
</comment>
<dbReference type="FunFam" id="3.20.20.300:FF:000002">
    <property type="entry name" value="Probable beta-glucosidase"/>
    <property type="match status" value="1"/>
</dbReference>
<dbReference type="GO" id="GO:0005576">
    <property type="term" value="C:extracellular region"/>
    <property type="evidence" value="ECO:0007669"/>
    <property type="project" value="UniProtKB-SubCell"/>
</dbReference>
<dbReference type="OrthoDB" id="416222at2759"/>
<dbReference type="InterPro" id="IPR036881">
    <property type="entry name" value="Glyco_hydro_3_C_sf"/>
</dbReference>
<evidence type="ECO:0000313" key="18">
    <source>
        <dbReference type="Proteomes" id="UP000054383"/>
    </source>
</evidence>
<dbReference type="GO" id="GO:0008422">
    <property type="term" value="F:beta-glucosidase activity"/>
    <property type="evidence" value="ECO:0007669"/>
    <property type="project" value="UniProtKB-EC"/>
</dbReference>
<dbReference type="InterPro" id="IPR026891">
    <property type="entry name" value="Fn3-like"/>
</dbReference>
<dbReference type="InterPro" id="IPR019800">
    <property type="entry name" value="Glyco_hydro_3_AS"/>
</dbReference>
<dbReference type="AlphaFoldDB" id="A0A0U1M675"/>
<evidence type="ECO:0000256" key="5">
    <source>
        <dbReference type="ARBA" id="ARBA00022525"/>
    </source>
</evidence>
<keyword evidence="5" id="KW-0964">Secreted</keyword>
<evidence type="ECO:0000256" key="10">
    <source>
        <dbReference type="ARBA" id="ARBA00023277"/>
    </source>
</evidence>
<comment type="catalytic activity">
    <reaction evidence="1 14">
        <text>Hydrolysis of terminal, non-reducing beta-D-glucosyl residues with release of beta-D-glucose.</text>
        <dbReference type="EC" id="3.2.1.21"/>
    </reaction>
</comment>
<dbReference type="InterPro" id="IPR002772">
    <property type="entry name" value="Glyco_hydro_3_C"/>
</dbReference>
<keyword evidence="10 14" id="KW-0119">Carbohydrate metabolism</keyword>
<dbReference type="PANTHER" id="PTHR42715">
    <property type="entry name" value="BETA-GLUCOSIDASE"/>
    <property type="match status" value="1"/>
</dbReference>
<dbReference type="UniPathway" id="UPA00696"/>
<dbReference type="FunFam" id="3.40.50.1700:FF:000008">
    <property type="entry name" value="Beta-glucosidase"/>
    <property type="match status" value="1"/>
</dbReference>
<dbReference type="PANTHER" id="PTHR42715:SF5">
    <property type="entry name" value="BETA-GLUCOSIDASE M-RELATED"/>
    <property type="match status" value="1"/>
</dbReference>
<dbReference type="Gene3D" id="2.60.40.10">
    <property type="entry name" value="Immunoglobulins"/>
    <property type="match status" value="1"/>
</dbReference>
<feature type="signal peptide" evidence="15">
    <location>
        <begin position="1"/>
        <end position="19"/>
    </location>
</feature>
<dbReference type="Gene3D" id="3.20.20.300">
    <property type="entry name" value="Glycoside hydrolase, family 3, N-terminal domain"/>
    <property type="match status" value="1"/>
</dbReference>
<dbReference type="Pfam" id="PF14310">
    <property type="entry name" value="Fn3-like"/>
    <property type="match status" value="1"/>
</dbReference>
<keyword evidence="11 14" id="KW-0326">Glycosidase</keyword>
<dbReference type="PROSITE" id="PS00775">
    <property type="entry name" value="GLYCOSYL_HYDROL_F3"/>
    <property type="match status" value="1"/>
</dbReference>
<dbReference type="InterPro" id="IPR001764">
    <property type="entry name" value="Glyco_hydro_3_N"/>
</dbReference>
<name>A0A0U1M675_TALIS</name>
<evidence type="ECO:0000256" key="11">
    <source>
        <dbReference type="ARBA" id="ARBA00023295"/>
    </source>
</evidence>
<evidence type="ECO:0000256" key="7">
    <source>
        <dbReference type="ARBA" id="ARBA00022801"/>
    </source>
</evidence>
<keyword evidence="18" id="KW-1185">Reference proteome</keyword>
<dbReference type="SUPFAM" id="SSF52279">
    <property type="entry name" value="Beta-D-glucan exohydrolase, C-terminal domain"/>
    <property type="match status" value="1"/>
</dbReference>
<keyword evidence="12 14" id="KW-0624">Polysaccharide degradation</keyword>
<dbReference type="InterPro" id="IPR036962">
    <property type="entry name" value="Glyco_hydro_3_N_sf"/>
</dbReference>
<keyword evidence="6 15" id="KW-0732">Signal</keyword>
<dbReference type="InterPro" id="IPR013783">
    <property type="entry name" value="Ig-like_fold"/>
</dbReference>
<evidence type="ECO:0000256" key="3">
    <source>
        <dbReference type="ARBA" id="ARBA00004987"/>
    </source>
</evidence>
<keyword evidence="8" id="KW-0136">Cellulose degradation</keyword>
<keyword evidence="7 14" id="KW-0378">Hydrolase</keyword>
<evidence type="ECO:0000256" key="6">
    <source>
        <dbReference type="ARBA" id="ARBA00022729"/>
    </source>
</evidence>
<dbReference type="EC" id="3.2.1.21" evidence="14"/>
<evidence type="ECO:0000256" key="8">
    <source>
        <dbReference type="ARBA" id="ARBA00023001"/>
    </source>
</evidence>
<evidence type="ECO:0000256" key="2">
    <source>
        <dbReference type="ARBA" id="ARBA00004613"/>
    </source>
</evidence>
<dbReference type="Proteomes" id="UP000054383">
    <property type="component" value="Unassembled WGS sequence"/>
</dbReference>
<protein>
    <recommendedName>
        <fullName evidence="14">beta-glucosidase</fullName>
        <ecNumber evidence="14">3.2.1.21</ecNumber>
    </recommendedName>
</protein>
<dbReference type="STRING" id="28573.A0A0U1M675"/>
<dbReference type="SUPFAM" id="SSF51445">
    <property type="entry name" value="(Trans)glycosidases"/>
    <property type="match status" value="1"/>
</dbReference>
<evidence type="ECO:0000256" key="15">
    <source>
        <dbReference type="SAM" id="SignalP"/>
    </source>
</evidence>
<dbReference type="Gene3D" id="3.40.50.1700">
    <property type="entry name" value="Glycoside hydrolase family 3 C-terminal domain"/>
    <property type="match status" value="1"/>
</dbReference>
<dbReference type="InterPro" id="IPR017853">
    <property type="entry name" value="GH"/>
</dbReference>
<dbReference type="OMA" id="VMYGKQS"/>
<evidence type="ECO:0000313" key="17">
    <source>
        <dbReference type="EMBL" id="CRG91027.1"/>
    </source>
</evidence>
<gene>
    <name evidence="17" type="ORF">PISL3812_08075</name>
</gene>
<keyword evidence="9" id="KW-0325">Glycoprotein</keyword>
<dbReference type="EMBL" id="CVMT01000009">
    <property type="protein sequence ID" value="CRG91027.1"/>
    <property type="molecule type" value="Genomic_DNA"/>
</dbReference>